<dbReference type="SUPFAM" id="SSF90123">
    <property type="entry name" value="ABC transporter transmembrane region"/>
    <property type="match status" value="1"/>
</dbReference>
<dbReference type="Pfam" id="PF00005">
    <property type="entry name" value="ABC_tran"/>
    <property type="match status" value="1"/>
</dbReference>
<evidence type="ECO:0000256" key="3">
    <source>
        <dbReference type="ARBA" id="ARBA00022692"/>
    </source>
</evidence>
<dbReference type="EMBL" id="JBANDC010000007">
    <property type="protein sequence ID" value="MEM4988214.1"/>
    <property type="molecule type" value="Genomic_DNA"/>
</dbReference>
<feature type="transmembrane region" description="Helical" evidence="8">
    <location>
        <begin position="141"/>
        <end position="159"/>
    </location>
</feature>
<evidence type="ECO:0000256" key="4">
    <source>
        <dbReference type="ARBA" id="ARBA00022741"/>
    </source>
</evidence>
<reference evidence="11 12" key="1">
    <citation type="submission" date="2024-02" db="EMBL/GenBank/DDBJ databases">
        <title>Draft genome sequence of Collimonas sp. strain H4R21, an effective mineral-weathering bacterial strain isolated from the beech rhizosphere.</title>
        <authorList>
            <person name="Morin E."/>
            <person name="Uroz S."/>
            <person name="Leveau J.H.J."/>
            <person name="Kumar R."/>
            <person name="Rey M.W."/>
            <person name="Pham J."/>
        </authorList>
    </citation>
    <scope>NUCLEOTIDE SEQUENCE [LARGE SCALE GENOMIC DNA]</scope>
    <source>
        <strain evidence="11 12">H4R21</strain>
    </source>
</reference>
<evidence type="ECO:0000256" key="1">
    <source>
        <dbReference type="ARBA" id="ARBA00004651"/>
    </source>
</evidence>
<dbReference type="PANTHER" id="PTHR24221">
    <property type="entry name" value="ATP-BINDING CASSETTE SUB-FAMILY B"/>
    <property type="match status" value="1"/>
</dbReference>
<dbReference type="SMART" id="SM00382">
    <property type="entry name" value="AAA"/>
    <property type="match status" value="1"/>
</dbReference>
<gene>
    <name evidence="11" type="ORF">V8G57_12535</name>
</gene>
<evidence type="ECO:0000256" key="5">
    <source>
        <dbReference type="ARBA" id="ARBA00022840"/>
    </source>
</evidence>
<dbReference type="InterPro" id="IPR039421">
    <property type="entry name" value="Type_1_exporter"/>
</dbReference>
<dbReference type="NCBIfam" id="TIGR01194">
    <property type="entry name" value="cyc_pep_trnsptr"/>
    <property type="match status" value="1"/>
</dbReference>
<evidence type="ECO:0000313" key="11">
    <source>
        <dbReference type="EMBL" id="MEM4988214.1"/>
    </source>
</evidence>
<dbReference type="CDD" id="cd03228">
    <property type="entry name" value="ABCC_MRP_Like"/>
    <property type="match status" value="1"/>
</dbReference>
<keyword evidence="4" id="KW-0547">Nucleotide-binding</keyword>
<feature type="domain" description="ABC transmembrane type-1" evidence="10">
    <location>
        <begin position="36"/>
        <end position="314"/>
    </location>
</feature>
<dbReference type="InterPro" id="IPR003593">
    <property type="entry name" value="AAA+_ATPase"/>
</dbReference>
<organism evidence="11 12">
    <name type="scientific">Collimonas rhizosphaerae</name>
    <dbReference type="NCBI Taxonomy" id="3126357"/>
    <lineage>
        <taxon>Bacteria</taxon>
        <taxon>Pseudomonadati</taxon>
        <taxon>Pseudomonadota</taxon>
        <taxon>Betaproteobacteria</taxon>
        <taxon>Burkholderiales</taxon>
        <taxon>Oxalobacteraceae</taxon>
        <taxon>Collimonas</taxon>
    </lineage>
</organism>
<dbReference type="InterPro" id="IPR005898">
    <property type="entry name" value="Cyc_pep_transpt_SyrD/YojI"/>
</dbReference>
<evidence type="ECO:0000256" key="6">
    <source>
        <dbReference type="ARBA" id="ARBA00022989"/>
    </source>
</evidence>
<feature type="transmembrane region" description="Helical" evidence="8">
    <location>
        <begin position="74"/>
        <end position="96"/>
    </location>
</feature>
<dbReference type="PANTHER" id="PTHR24221:SF233">
    <property type="entry name" value="ATP-BINDING_PERMEASE FUSION ABC TRANSPORTER-RELATED"/>
    <property type="match status" value="1"/>
</dbReference>
<dbReference type="RefSeq" id="WP_342829668.1">
    <property type="nucleotide sequence ID" value="NZ_JBANDC010000007.1"/>
</dbReference>
<dbReference type="SUPFAM" id="SSF52540">
    <property type="entry name" value="P-loop containing nucleoside triphosphate hydrolases"/>
    <property type="match status" value="1"/>
</dbReference>
<name>A0ABU9PW30_9BURK</name>
<accession>A0ABU9PW30</accession>
<evidence type="ECO:0000256" key="7">
    <source>
        <dbReference type="ARBA" id="ARBA00023136"/>
    </source>
</evidence>
<dbReference type="Gene3D" id="3.40.50.300">
    <property type="entry name" value="P-loop containing nucleotide triphosphate hydrolases"/>
    <property type="match status" value="1"/>
</dbReference>
<evidence type="ECO:0000256" key="8">
    <source>
        <dbReference type="SAM" id="Phobius"/>
    </source>
</evidence>
<feature type="transmembrane region" description="Helical" evidence="8">
    <location>
        <begin position="288"/>
        <end position="306"/>
    </location>
</feature>
<dbReference type="PROSITE" id="PS50893">
    <property type="entry name" value="ABC_TRANSPORTER_2"/>
    <property type="match status" value="1"/>
</dbReference>
<evidence type="ECO:0000259" key="9">
    <source>
        <dbReference type="PROSITE" id="PS50893"/>
    </source>
</evidence>
<keyword evidence="2" id="KW-1003">Cell membrane</keyword>
<comment type="caution">
    <text evidence="11">The sequence shown here is derived from an EMBL/GenBank/DDBJ whole genome shotgun (WGS) entry which is preliminary data.</text>
</comment>
<dbReference type="InterPro" id="IPR003439">
    <property type="entry name" value="ABC_transporter-like_ATP-bd"/>
</dbReference>
<dbReference type="PROSITE" id="PS50929">
    <property type="entry name" value="ABC_TM1F"/>
    <property type="match status" value="1"/>
</dbReference>
<dbReference type="InterPro" id="IPR011527">
    <property type="entry name" value="ABC1_TM_dom"/>
</dbReference>
<sequence length="584" mass="62967">MTAATQPYASPPPTESSAQAKPAMRLIIALLKRSRGALAIALTACVLNGIASVLLVATLNRALSESGAADGSLALRFGLCAVIALATRVITGVLFARLSQDTMAQLREHVAKRVAAAELRDVERIGAAPVQSVLTDDATNVSMLFFALPNIVMHGSIVFGCLGYLAWLSWPVCLLALTAIVVGSIGYHTGDKRAIASLEAAGRSQDKLFGYLGALFTGAKELKLHQARARQFLDGQLGAAIGEVRDHRRRAFSSYAVGVGWIVFLFYVFLGAAAFWPTLGVRADAAAASGYIVVFLFMLLPLDGLLNNVPTLNAARVSLDRIEKVMEEFGNLRTVPQLSESASHEPFKTLVLRDVTHSYFHERDERMFSVGPINLTFKPGELVFLVGGNGSGKTTLAKVLTGLYEPEDGVIEVDGKAIGSAERAAYRERFTAVFNDFHLFDALLGIIDPNDPSRAQADARANALVAKLALDHKVQVVNGAFSTRALSTGQRKRLALVVAYLEDRPFYLFDEWAADQDPAFKAVFYEQLLPELCARGKTVLVITHDDRYFPLADRVLKLDNGNIISETYGAPAALPVMAANGTEG</sequence>
<feature type="transmembrane region" description="Helical" evidence="8">
    <location>
        <begin position="165"/>
        <end position="187"/>
    </location>
</feature>
<keyword evidence="12" id="KW-1185">Reference proteome</keyword>
<keyword evidence="6 8" id="KW-1133">Transmembrane helix</keyword>
<dbReference type="Proteomes" id="UP001495910">
    <property type="component" value="Unassembled WGS sequence"/>
</dbReference>
<evidence type="ECO:0000259" key="10">
    <source>
        <dbReference type="PROSITE" id="PS50929"/>
    </source>
</evidence>
<evidence type="ECO:0000256" key="2">
    <source>
        <dbReference type="ARBA" id="ARBA00022475"/>
    </source>
</evidence>
<keyword evidence="3 8" id="KW-0812">Transmembrane</keyword>
<keyword evidence="5" id="KW-0067">ATP-binding</keyword>
<feature type="transmembrane region" description="Helical" evidence="8">
    <location>
        <begin position="255"/>
        <end position="276"/>
    </location>
</feature>
<keyword evidence="7 8" id="KW-0472">Membrane</keyword>
<dbReference type="InterPro" id="IPR036640">
    <property type="entry name" value="ABC1_TM_sf"/>
</dbReference>
<feature type="transmembrane region" description="Helical" evidence="8">
    <location>
        <begin position="37"/>
        <end position="59"/>
    </location>
</feature>
<dbReference type="InterPro" id="IPR027417">
    <property type="entry name" value="P-loop_NTPase"/>
</dbReference>
<comment type="subcellular location">
    <subcellularLocation>
        <location evidence="1">Cell membrane</location>
        <topology evidence="1">Multi-pass membrane protein</topology>
    </subcellularLocation>
</comment>
<dbReference type="Gene3D" id="1.20.1560.10">
    <property type="entry name" value="ABC transporter type 1, transmembrane domain"/>
    <property type="match status" value="1"/>
</dbReference>
<feature type="domain" description="ABC transporter" evidence="9">
    <location>
        <begin position="350"/>
        <end position="580"/>
    </location>
</feature>
<protein>
    <submittedName>
        <fullName evidence="11">Cyclic peptide export ABC transporter</fullName>
    </submittedName>
</protein>
<proteinExistence type="predicted"/>
<evidence type="ECO:0000313" key="12">
    <source>
        <dbReference type="Proteomes" id="UP001495910"/>
    </source>
</evidence>